<dbReference type="InterPro" id="IPR008969">
    <property type="entry name" value="CarboxyPept-like_regulatory"/>
</dbReference>
<dbReference type="Pfam" id="PF07715">
    <property type="entry name" value="Plug"/>
    <property type="match status" value="1"/>
</dbReference>
<evidence type="ECO:0000256" key="2">
    <source>
        <dbReference type="ARBA" id="ARBA00023136"/>
    </source>
</evidence>
<reference evidence="7" key="1">
    <citation type="submission" date="2016-10" db="EMBL/GenBank/DDBJ databases">
        <authorList>
            <person name="Varghese N."/>
            <person name="Submissions S."/>
        </authorList>
    </citation>
    <scope>NUCLEOTIDE SEQUENCE [LARGE SCALE GENOMIC DNA]</scope>
    <source>
        <strain evidence="7">DSM 22703</strain>
    </source>
</reference>
<protein>
    <submittedName>
        <fullName evidence="6">Outer membrane receptor proteins, mostly Fe transport</fullName>
    </submittedName>
</protein>
<keyword evidence="7" id="KW-1185">Reference proteome</keyword>
<dbReference type="AlphaFoldDB" id="A0A1G5VLR3"/>
<dbReference type="PANTHER" id="PTHR40980">
    <property type="entry name" value="PLUG DOMAIN-CONTAINING PROTEIN"/>
    <property type="match status" value="1"/>
</dbReference>
<dbReference type="Gene3D" id="2.170.130.10">
    <property type="entry name" value="TonB-dependent receptor, plug domain"/>
    <property type="match status" value="1"/>
</dbReference>
<dbReference type="InterPro" id="IPR012910">
    <property type="entry name" value="Plug_dom"/>
</dbReference>
<feature type="domain" description="TonB-dependent receptor plug" evidence="4">
    <location>
        <begin position="153"/>
        <end position="234"/>
    </location>
</feature>
<dbReference type="OrthoDB" id="972646at2"/>
<dbReference type="Pfam" id="PF14905">
    <property type="entry name" value="OMP_b-brl_3"/>
    <property type="match status" value="1"/>
</dbReference>
<dbReference type="PANTHER" id="PTHR40980:SF4">
    <property type="entry name" value="TONB-DEPENDENT RECEPTOR-LIKE BETA-BARREL DOMAIN-CONTAINING PROTEIN"/>
    <property type="match status" value="1"/>
</dbReference>
<keyword evidence="3" id="KW-0998">Cell outer membrane</keyword>
<dbReference type="GO" id="GO:0009279">
    <property type="term" value="C:cell outer membrane"/>
    <property type="evidence" value="ECO:0007669"/>
    <property type="project" value="UniProtKB-SubCell"/>
</dbReference>
<evidence type="ECO:0000313" key="6">
    <source>
        <dbReference type="EMBL" id="SDA46841.1"/>
    </source>
</evidence>
<organism evidence="6 7">
    <name type="scientific">Algoriphagus alkaliphilus</name>
    <dbReference type="NCBI Taxonomy" id="279824"/>
    <lineage>
        <taxon>Bacteria</taxon>
        <taxon>Pseudomonadati</taxon>
        <taxon>Bacteroidota</taxon>
        <taxon>Cytophagia</taxon>
        <taxon>Cytophagales</taxon>
        <taxon>Cyclobacteriaceae</taxon>
        <taxon>Algoriphagus</taxon>
    </lineage>
</organism>
<gene>
    <name evidence="6" type="ORF">SAMN03080617_00556</name>
</gene>
<accession>A0A1G5VLR3</accession>
<dbReference type="Proteomes" id="UP000198756">
    <property type="component" value="Unassembled WGS sequence"/>
</dbReference>
<evidence type="ECO:0000313" key="7">
    <source>
        <dbReference type="Proteomes" id="UP000198756"/>
    </source>
</evidence>
<dbReference type="SUPFAM" id="SSF56935">
    <property type="entry name" value="Porins"/>
    <property type="match status" value="1"/>
</dbReference>
<dbReference type="EMBL" id="FMXE01000004">
    <property type="protein sequence ID" value="SDA46841.1"/>
    <property type="molecule type" value="Genomic_DNA"/>
</dbReference>
<dbReference type="RefSeq" id="WP_092728432.1">
    <property type="nucleotide sequence ID" value="NZ_FMXE01000004.1"/>
</dbReference>
<evidence type="ECO:0000256" key="3">
    <source>
        <dbReference type="ARBA" id="ARBA00023237"/>
    </source>
</evidence>
<dbReference type="Gene3D" id="2.60.40.1120">
    <property type="entry name" value="Carboxypeptidase-like, regulatory domain"/>
    <property type="match status" value="1"/>
</dbReference>
<evidence type="ECO:0000259" key="5">
    <source>
        <dbReference type="Pfam" id="PF14905"/>
    </source>
</evidence>
<dbReference type="Gene3D" id="2.40.170.20">
    <property type="entry name" value="TonB-dependent receptor, beta-barrel domain"/>
    <property type="match status" value="1"/>
</dbReference>
<evidence type="ECO:0000259" key="4">
    <source>
        <dbReference type="Pfam" id="PF07715"/>
    </source>
</evidence>
<dbReference type="Pfam" id="PF13620">
    <property type="entry name" value="CarboxypepD_reg"/>
    <property type="match status" value="1"/>
</dbReference>
<evidence type="ECO:0000256" key="1">
    <source>
        <dbReference type="ARBA" id="ARBA00004442"/>
    </source>
</evidence>
<dbReference type="InterPro" id="IPR041700">
    <property type="entry name" value="OMP_b-brl_3"/>
</dbReference>
<dbReference type="InterPro" id="IPR037066">
    <property type="entry name" value="Plug_dom_sf"/>
</dbReference>
<dbReference type="STRING" id="279824.SAMN03080617_00556"/>
<dbReference type="SUPFAM" id="SSF49464">
    <property type="entry name" value="Carboxypeptidase regulatory domain-like"/>
    <property type="match status" value="1"/>
</dbReference>
<proteinExistence type="predicted"/>
<name>A0A1G5VLR3_9BACT</name>
<keyword evidence="2" id="KW-0472">Membrane</keyword>
<feature type="domain" description="Outer membrane protein beta-barrel" evidence="5">
    <location>
        <begin position="403"/>
        <end position="812"/>
    </location>
</feature>
<sequence length="814" mass="92418">MSQLKSVFSGLLTKRFLLLHLVFCFSITGYAQVSQVTISGAVKEQGSSTPLEYVNVVLLAEKDSSLVKGMVSDANGRFVFDAIQPGSYIVQISFIGYHTLKSPVFVGSLASFLDLKDFILSPEVNDLSEVTVSGKQDEVDFKLDKKTFIVADNISQSGGSVLQSMQNLPGVTIQDGKVLLRGNERVMILVDGKQTALTGFNNQAGLDNIPASSIEKIEIINNPSSRYDANGNAGIINIIYKKEKQEGFNGKVGLAGGLGALWVKKENYEGIRPQYQMTPKINPSLSLNSKRNNINVFFQGDYLYTETLNKNEFTKREYSKGLVINQQLKRNRNTHFLTAKAGMDWEINEKNSLTVSGLYGLEKIIDRGDQPFYNEELSEKLRLWQFLEDEVLTTIAFSAALRHRYDQPGRFLDVGFNYSFNREDEKYFFDNTLPGFFSNEAFFLIADQNVFDFNLDYTKPLKHGKLETGIKFRQRSIPTDMRFFASGDSSPLDTHADGRATYSEIIPAVYGNYVIEKKKFDAEIGMRFEYVDVNYKVDPNHNTYESDGYQYAQPFPNIRLGYNLSENNKLSFSFNRRVDRPSEVDIRVFPKYDDAEIIKVGNPGLQPQFTSLMELGFKTSWESGYFYSALYHRSINQTITRIVSQVPGSNLIYAVFQNADKSFNSGMEMLWSQEVTPWFSFNLNLIGYYNQIDAFTVENKYPIPSTITVKEQDIFSGNFKWNGVFKFAKNFDTQISAVYLAPDLIPQGRIDSRFSLDLGVKRMIQKGNGEVFFNATDVLNTMVIRKEINGTTFNLFSSDYYETQVVRLGYSYKF</sequence>
<keyword evidence="6" id="KW-0675">Receptor</keyword>
<dbReference type="InterPro" id="IPR036942">
    <property type="entry name" value="Beta-barrel_TonB_sf"/>
</dbReference>
<comment type="subcellular location">
    <subcellularLocation>
        <location evidence="1">Cell outer membrane</location>
    </subcellularLocation>
</comment>